<reference evidence="2" key="1">
    <citation type="submission" date="2021-01" db="EMBL/GenBank/DDBJ databases">
        <title>Whole genome shotgun sequence of Planobispora rosea NBRC 15558.</title>
        <authorList>
            <person name="Komaki H."/>
            <person name="Tamura T."/>
        </authorList>
    </citation>
    <scope>NUCLEOTIDE SEQUENCE</scope>
    <source>
        <strain evidence="2">NBRC 15558</strain>
    </source>
</reference>
<dbReference type="InterPro" id="IPR018247">
    <property type="entry name" value="EF_Hand_1_Ca_BS"/>
</dbReference>
<keyword evidence="3" id="KW-1185">Reference proteome</keyword>
<dbReference type="GO" id="GO:0005509">
    <property type="term" value="F:calcium ion binding"/>
    <property type="evidence" value="ECO:0007669"/>
    <property type="project" value="InterPro"/>
</dbReference>
<dbReference type="AlphaFoldDB" id="A0A8J3S1X6"/>
<dbReference type="PROSITE" id="PS50222">
    <property type="entry name" value="EF_HAND_2"/>
    <property type="match status" value="1"/>
</dbReference>
<accession>A0A8J3S1X6</accession>
<dbReference type="RefSeq" id="WP_068922088.1">
    <property type="nucleotide sequence ID" value="NZ_BMQP01000001.1"/>
</dbReference>
<dbReference type="EMBL" id="BOOI01000005">
    <property type="protein sequence ID" value="GIH82153.1"/>
    <property type="molecule type" value="Genomic_DNA"/>
</dbReference>
<gene>
    <name evidence="2" type="ORF">Pro02_05610</name>
</gene>
<dbReference type="InterPro" id="IPR002048">
    <property type="entry name" value="EF_hand_dom"/>
</dbReference>
<proteinExistence type="predicted"/>
<evidence type="ECO:0000313" key="3">
    <source>
        <dbReference type="Proteomes" id="UP000655044"/>
    </source>
</evidence>
<feature type="domain" description="EF-hand" evidence="1">
    <location>
        <begin position="505"/>
        <end position="540"/>
    </location>
</feature>
<name>A0A8J3S1X6_PLARO</name>
<protein>
    <recommendedName>
        <fullName evidence="1">EF-hand domain-containing protein</fullName>
    </recommendedName>
</protein>
<dbReference type="Proteomes" id="UP000655044">
    <property type="component" value="Unassembled WGS sequence"/>
</dbReference>
<evidence type="ECO:0000259" key="1">
    <source>
        <dbReference type="PROSITE" id="PS50222"/>
    </source>
</evidence>
<dbReference type="PROSITE" id="PS00018">
    <property type="entry name" value="EF_HAND_1"/>
    <property type="match status" value="1"/>
</dbReference>
<comment type="caution">
    <text evidence="2">The sequence shown here is derived from an EMBL/GenBank/DDBJ whole genome shotgun (WGS) entry which is preliminary data.</text>
</comment>
<sequence>MTTGPEFTGVKQPEFDTMADKHTQTAERLDRLAQALYGELQGAGLDTTPATRLRELADRVTTQAEDLRRRQKLIHEMERQKVAFGRSTPAGSFLEMPDRLEAAQGLLDGTLAARAVLDAADGNPAALAQLEKYASRTGDAEFVKVFLGLLGAGGVTRLPGSLAAQLNDARKHGDSDRVAQLSSSGKKALGMLSAALARGTDPKNPGYLGGGFLRDLVKQGRAEHKTGDVKYSGYQAQALLWRAHDGKPPFSKKFMEIVGRDAIVYEHEQRKDEWAASRDPLGRVFAGDQIPIFDLAGALGLGGLLRPGSEATSPGKQTRSSIVDDLFHAASSSKEASQALLDHVPAGWKESVLDYMLTTRWDAFRYLDDYRPFNNALIAATTGQDATSTKLAAEMTRILADEVRPAFTKADSGNLAIKDREALDRLAPLRYPLAQAMAANIDQFSRLLLNHATFGKASAEDLSYALALATGDDAGFEALIRAQTEHMRAALDTVPPVGLTLANAEKLGFTEADVKKFDFDEDGRVDKADIKQFLTDRIVAEARPFGHITEIRRQVLIAQGLDDKKADESLKNMVREAIGLFPVPGARQVGELATGAFGGLVGTGYDKLTGAAYDEVSRQVARRMSEDGRNLDGIHGTLGDNRLAVERLAEQMIATAMLNKGMLDGFNLKDQSFATGVPPRIKPFAEMTPQEYSQFLAWTRETGGSDDLLDRFHNTFRRTSYVDDYLDLQIPSSPGGGM</sequence>
<organism evidence="2 3">
    <name type="scientific">Planobispora rosea</name>
    <dbReference type="NCBI Taxonomy" id="35762"/>
    <lineage>
        <taxon>Bacteria</taxon>
        <taxon>Bacillati</taxon>
        <taxon>Actinomycetota</taxon>
        <taxon>Actinomycetes</taxon>
        <taxon>Streptosporangiales</taxon>
        <taxon>Streptosporangiaceae</taxon>
        <taxon>Planobispora</taxon>
    </lineage>
</organism>
<dbReference type="OrthoDB" id="3491585at2"/>
<evidence type="ECO:0000313" key="2">
    <source>
        <dbReference type="EMBL" id="GIH82153.1"/>
    </source>
</evidence>